<dbReference type="EMBL" id="JAAVVJ010000007">
    <property type="protein sequence ID" value="KAF7218716.1"/>
    <property type="molecule type" value="Genomic_DNA"/>
</dbReference>
<protein>
    <submittedName>
        <fullName evidence="3">LOC107380152-like protein</fullName>
    </submittedName>
</protein>
<dbReference type="OrthoDB" id="8963689at2759"/>
<accession>A0A9D2YDC8</accession>
<feature type="compositionally biased region" description="Basic and acidic residues" evidence="2">
    <location>
        <begin position="199"/>
        <end position="209"/>
    </location>
</feature>
<name>A0A9D2YDC8_NOTFU</name>
<feature type="compositionally biased region" description="Polar residues" evidence="2">
    <location>
        <begin position="90"/>
        <end position="112"/>
    </location>
</feature>
<evidence type="ECO:0000256" key="2">
    <source>
        <dbReference type="SAM" id="MobiDB-lite"/>
    </source>
</evidence>
<evidence type="ECO:0000313" key="4">
    <source>
        <dbReference type="Proteomes" id="UP000822369"/>
    </source>
</evidence>
<dbReference type="KEGG" id="nfu:107380152"/>
<keyword evidence="1" id="KW-0175">Coiled coil</keyword>
<reference evidence="3" key="1">
    <citation type="submission" date="2020-03" db="EMBL/GenBank/DDBJ databases">
        <title>Intra-Species Differences in Population Size shape Life History and Genome Evolution.</title>
        <authorList>
            <person name="Willemsen D."/>
            <person name="Cui R."/>
            <person name="Valenzano D.R."/>
        </authorList>
    </citation>
    <scope>NUCLEOTIDE SEQUENCE</scope>
    <source>
        <strain evidence="3">GRZ</strain>
        <tissue evidence="3">Whole</tissue>
    </source>
</reference>
<feature type="coiled-coil region" evidence="1">
    <location>
        <begin position="126"/>
        <end position="153"/>
    </location>
</feature>
<evidence type="ECO:0000313" key="3">
    <source>
        <dbReference type="EMBL" id="KAF7218716.1"/>
    </source>
</evidence>
<dbReference type="Proteomes" id="UP000822369">
    <property type="component" value="Chromosome 7"/>
</dbReference>
<feature type="compositionally biased region" description="Low complexity" evidence="2">
    <location>
        <begin position="174"/>
        <end position="186"/>
    </location>
</feature>
<feature type="region of interest" description="Disordered" evidence="2">
    <location>
        <begin position="170"/>
        <end position="209"/>
    </location>
</feature>
<gene>
    <name evidence="3" type="ORF">G4P62_006295</name>
</gene>
<dbReference type="AlphaFoldDB" id="A0A9D2YDC8"/>
<evidence type="ECO:0000256" key="1">
    <source>
        <dbReference type="SAM" id="Coils"/>
    </source>
</evidence>
<proteinExistence type="predicted"/>
<comment type="caution">
    <text evidence="3">The sequence shown here is derived from an EMBL/GenBank/DDBJ whole genome shotgun (WGS) entry which is preliminary data.</text>
</comment>
<feature type="compositionally biased region" description="Basic and acidic residues" evidence="2">
    <location>
        <begin position="49"/>
        <end position="63"/>
    </location>
</feature>
<organism evidence="3 4">
    <name type="scientific">Nothobranchius furzeri</name>
    <name type="common">Turquoise killifish</name>
    <dbReference type="NCBI Taxonomy" id="105023"/>
    <lineage>
        <taxon>Eukaryota</taxon>
        <taxon>Metazoa</taxon>
        <taxon>Chordata</taxon>
        <taxon>Craniata</taxon>
        <taxon>Vertebrata</taxon>
        <taxon>Euteleostomi</taxon>
        <taxon>Actinopterygii</taxon>
        <taxon>Neopterygii</taxon>
        <taxon>Teleostei</taxon>
        <taxon>Neoteleostei</taxon>
        <taxon>Acanthomorphata</taxon>
        <taxon>Ovalentaria</taxon>
        <taxon>Atherinomorphae</taxon>
        <taxon>Cyprinodontiformes</taxon>
        <taxon>Nothobranchiidae</taxon>
        <taxon>Nothobranchius</taxon>
    </lineage>
</organism>
<feature type="region of interest" description="Disordered" evidence="2">
    <location>
        <begin position="49"/>
        <end position="119"/>
    </location>
</feature>
<sequence>MEAPSREVLERCRKADLLQIAANLALDIPNPVLKRDLKLLIVERLEEMGILQTEKESGTKTEPDGSPADPAGCDDPEVPAAAEDREGEMTETSKSPLTQRKSAPTSPGSPTEGSRDARLQVRLARLDIEREEKAQAKRLQMELEVRRMEIEAETAVRIRKLELEAQLSNPGLYTTPTKTPQPATTPAFDIRETSLTPGDSDKQSMDIFS</sequence>